<dbReference type="EMBL" id="JBFBVU010000010">
    <property type="protein sequence ID" value="MEV8467033.1"/>
    <property type="molecule type" value="Genomic_DNA"/>
</dbReference>
<protein>
    <recommendedName>
        <fullName evidence="3">Methyltransferase type 11 domain-containing protein</fullName>
    </recommendedName>
</protein>
<comment type="caution">
    <text evidence="1">The sequence shown here is derived from an EMBL/GenBank/DDBJ whole genome shotgun (WGS) entry which is preliminary data.</text>
</comment>
<dbReference type="Proteomes" id="UP001553161">
    <property type="component" value="Unassembled WGS sequence"/>
</dbReference>
<sequence>MYRKLGFKPGFRVGLVAAPDHYGDLLAGVEGVTFEESRACDLDAIHLFLTGPDDIAQTIAEALPRLRAGGMLWVSWAKKSSPLHGGSPKTTFARRCCRWAGSM</sequence>
<evidence type="ECO:0000313" key="2">
    <source>
        <dbReference type="Proteomes" id="UP001553161"/>
    </source>
</evidence>
<keyword evidence="2" id="KW-1185">Reference proteome</keyword>
<accession>A0ABV3L6B6</accession>
<dbReference type="RefSeq" id="WP_366192822.1">
    <property type="nucleotide sequence ID" value="NZ_JBFBVU010000010.1"/>
</dbReference>
<organism evidence="1 2">
    <name type="scientific">Meridianimarinicoccus marinus</name>
    <dbReference type="NCBI Taxonomy" id="3231483"/>
    <lineage>
        <taxon>Bacteria</taxon>
        <taxon>Pseudomonadati</taxon>
        <taxon>Pseudomonadota</taxon>
        <taxon>Alphaproteobacteria</taxon>
        <taxon>Rhodobacterales</taxon>
        <taxon>Paracoccaceae</taxon>
        <taxon>Meridianimarinicoccus</taxon>
    </lineage>
</organism>
<gene>
    <name evidence="1" type="ORF">AB0T83_09605</name>
</gene>
<evidence type="ECO:0000313" key="1">
    <source>
        <dbReference type="EMBL" id="MEV8467033.1"/>
    </source>
</evidence>
<evidence type="ECO:0008006" key="3">
    <source>
        <dbReference type="Google" id="ProtNLM"/>
    </source>
</evidence>
<proteinExistence type="predicted"/>
<name>A0ABV3L6B6_9RHOB</name>
<reference evidence="1 2" key="1">
    <citation type="submission" date="2024-07" db="EMBL/GenBank/DDBJ databases">
        <authorList>
            <person name="Kang M."/>
        </authorList>
    </citation>
    <scope>NUCLEOTIDE SEQUENCE [LARGE SCALE GENOMIC DNA]</scope>
    <source>
        <strain evidence="1 2">DFM31</strain>
    </source>
</reference>